<dbReference type="InterPro" id="IPR021795">
    <property type="entry name" value="DUF3363"/>
</dbReference>
<name>A0A258FJS8_9CAUL</name>
<proteinExistence type="predicted"/>
<dbReference type="AlphaFoldDB" id="A0A258FJS8"/>
<evidence type="ECO:0000256" key="1">
    <source>
        <dbReference type="SAM" id="MobiDB-lite"/>
    </source>
</evidence>
<reference evidence="2 3" key="1">
    <citation type="submission" date="2017-03" db="EMBL/GenBank/DDBJ databases">
        <title>Lifting the veil on microbial sulfur biogeochemistry in mining wastewaters.</title>
        <authorList>
            <person name="Kantor R.S."/>
            <person name="Colenbrander Nelson T."/>
            <person name="Marshall S."/>
            <person name="Bennett D."/>
            <person name="Apte S."/>
            <person name="Camacho D."/>
            <person name="Thomas B.C."/>
            <person name="Warren L.A."/>
            <person name="Banfield J.F."/>
        </authorList>
    </citation>
    <scope>NUCLEOTIDE SEQUENCE [LARGE SCALE GENOMIC DNA]</scope>
    <source>
        <strain evidence="2">32-69-9</strain>
    </source>
</reference>
<protein>
    <submittedName>
        <fullName evidence="2">Type VI secretion protein</fullName>
    </submittedName>
</protein>
<evidence type="ECO:0000313" key="2">
    <source>
        <dbReference type="EMBL" id="OYX32022.1"/>
    </source>
</evidence>
<dbReference type="Proteomes" id="UP000215595">
    <property type="component" value="Unassembled WGS sequence"/>
</dbReference>
<accession>A0A258FJS8</accession>
<organism evidence="2 3">
    <name type="scientific">Brevundimonas subvibrioides</name>
    <dbReference type="NCBI Taxonomy" id="74313"/>
    <lineage>
        <taxon>Bacteria</taxon>
        <taxon>Pseudomonadati</taxon>
        <taxon>Pseudomonadota</taxon>
        <taxon>Alphaproteobacteria</taxon>
        <taxon>Caulobacterales</taxon>
        <taxon>Caulobacteraceae</taxon>
        <taxon>Brevundimonas</taxon>
    </lineage>
</organism>
<dbReference type="EMBL" id="NCEB01000026">
    <property type="protein sequence ID" value="OYX32022.1"/>
    <property type="molecule type" value="Genomic_DNA"/>
</dbReference>
<gene>
    <name evidence="2" type="ORF">B7Z01_11830</name>
</gene>
<dbReference type="Pfam" id="PF11843">
    <property type="entry name" value="DUF3363"/>
    <property type="match status" value="1"/>
</dbReference>
<feature type="region of interest" description="Disordered" evidence="1">
    <location>
        <begin position="1"/>
        <end position="24"/>
    </location>
</feature>
<comment type="caution">
    <text evidence="2">The sequence shown here is derived from an EMBL/GenBank/DDBJ whole genome shotgun (WGS) entry which is preliminary data.</text>
</comment>
<sequence length="415" mass="45796">MSVRSGIQVRLDERGENDSKAGRVSLPTTLKSDRINVRTAMFQRLAASRLFAYGDRAGVLRTAQKRSGRAFRLDVRQKVIVKALVSRHAGKGAARAAALAAHVSYLGRAGAGVEGKPAEFYDRTGDAVDAAEATRDWGSDRHHFRFIVSPEHGDRIADLRGYTREVMARVSADLGEPGLRWIGTCHFDTDQPHAHLVVRGKRADGRDLVIPRDYIGFGFRARSQEVAQERLGDLSRADAERRIWKETEADRFTGFDRRLVQAADADGLVEDGVGGTDAWAALSRGRLRHLERLGLAERTGGRYRLDAHMETKLRTLQIRRDVIRTLNQRRMAGARDVRPLGAETVRGHVVQAGRHDEVGASPFVVVKDRAGMEHYARLAPGTTTPAVGKAVEILGTDRGIARLGTLDRGQPTLER</sequence>
<feature type="compositionally biased region" description="Basic and acidic residues" evidence="1">
    <location>
        <begin position="10"/>
        <end position="21"/>
    </location>
</feature>
<evidence type="ECO:0000313" key="3">
    <source>
        <dbReference type="Proteomes" id="UP000215595"/>
    </source>
</evidence>